<feature type="compositionally biased region" description="Low complexity" evidence="1">
    <location>
        <begin position="17"/>
        <end position="35"/>
    </location>
</feature>
<dbReference type="AlphaFoldDB" id="A0A251QZH5"/>
<sequence length="297" mass="32539">MVTTRRQAASATPDPKTPQNAPNPNPNTRNPRTPFSTTAIISASVKSVLLHDWWLVKAKGKGLAVGGLSSRDGLGVRVFSSAEISKRHTATVLETADGIMVTVTGFLDRSRTHQNGLPPELYNHFLLGFPFNWEEYVAVDLGEDSTDIAASLRKSASQKFNMPSRNNERNSLPFSLDDLSATKGRDILMLGYGDSDYRSLVKNIFSDILGTSKDNAFECTGSSINLNVENSCPVENVDSGTTKTPTKHKKVIVQDDKNVITETSRVGVSTRSMTRSVSTSRMTIRKISTRSSTRRKL</sequence>
<name>A0A251QZH5_PRUPE</name>
<dbReference type="InterPro" id="IPR015216">
    <property type="entry name" value="SANTA"/>
</dbReference>
<evidence type="ECO:0000313" key="3">
    <source>
        <dbReference type="EMBL" id="ONI29222.1"/>
    </source>
</evidence>
<feature type="region of interest" description="Disordered" evidence="1">
    <location>
        <begin position="1"/>
        <end position="35"/>
    </location>
</feature>
<accession>A0A251QZH5</accession>
<dbReference type="PANTHER" id="PTHR35311">
    <property type="entry name" value="KINETOCHORE-ASSOCIATED PROTEIN KNL-2 HOMOLOG"/>
    <property type="match status" value="1"/>
</dbReference>
<gene>
    <name evidence="3" type="ORF">PRUPE_1G188100</name>
</gene>
<evidence type="ECO:0000313" key="4">
    <source>
        <dbReference type="Proteomes" id="UP000006882"/>
    </source>
</evidence>
<dbReference type="Proteomes" id="UP000006882">
    <property type="component" value="Chromosome G1"/>
</dbReference>
<keyword evidence="4" id="KW-1185">Reference proteome</keyword>
<feature type="domain" description="SANTA" evidence="2">
    <location>
        <begin position="48"/>
        <end position="136"/>
    </location>
</feature>
<organism evidence="3 4">
    <name type="scientific">Prunus persica</name>
    <name type="common">Peach</name>
    <name type="synonym">Amygdalus persica</name>
    <dbReference type="NCBI Taxonomy" id="3760"/>
    <lineage>
        <taxon>Eukaryota</taxon>
        <taxon>Viridiplantae</taxon>
        <taxon>Streptophyta</taxon>
        <taxon>Embryophyta</taxon>
        <taxon>Tracheophyta</taxon>
        <taxon>Spermatophyta</taxon>
        <taxon>Magnoliopsida</taxon>
        <taxon>eudicotyledons</taxon>
        <taxon>Gunneridae</taxon>
        <taxon>Pentapetalae</taxon>
        <taxon>rosids</taxon>
        <taxon>fabids</taxon>
        <taxon>Rosales</taxon>
        <taxon>Rosaceae</taxon>
        <taxon>Amygdaloideae</taxon>
        <taxon>Amygdaleae</taxon>
        <taxon>Prunus</taxon>
    </lineage>
</organism>
<dbReference type="EMBL" id="CM007651">
    <property type="protein sequence ID" value="ONI29222.1"/>
    <property type="molecule type" value="Genomic_DNA"/>
</dbReference>
<evidence type="ECO:0000256" key="1">
    <source>
        <dbReference type="SAM" id="MobiDB-lite"/>
    </source>
</evidence>
<protein>
    <recommendedName>
        <fullName evidence="2">SANTA domain-containing protein</fullName>
    </recommendedName>
</protein>
<dbReference type="Pfam" id="PF09133">
    <property type="entry name" value="SANTA"/>
    <property type="match status" value="1"/>
</dbReference>
<evidence type="ECO:0000259" key="2">
    <source>
        <dbReference type="Pfam" id="PF09133"/>
    </source>
</evidence>
<dbReference type="STRING" id="3760.A0A251QZH5"/>
<dbReference type="PANTHER" id="PTHR35311:SF1">
    <property type="entry name" value="PROTEIN EMBRYO DEFECTIVE 1674"/>
    <property type="match status" value="1"/>
</dbReference>
<feature type="compositionally biased region" description="Polar residues" evidence="1">
    <location>
        <begin position="1"/>
        <end position="10"/>
    </location>
</feature>
<dbReference type="OrthoDB" id="1164069at2759"/>
<dbReference type="InterPro" id="IPR053090">
    <property type="entry name" value="Centromere_KNL-2_homolog"/>
</dbReference>
<dbReference type="Gramene" id="ONI29222">
    <property type="protein sequence ID" value="ONI29222"/>
    <property type="gene ID" value="PRUPE_1G188100"/>
</dbReference>
<proteinExistence type="predicted"/>
<reference evidence="3 4" key="1">
    <citation type="journal article" date="2013" name="Nat. Genet.">
        <title>The high-quality draft genome of peach (Prunus persica) identifies unique patterns of genetic diversity, domestication and genome evolution.</title>
        <authorList>
            <consortium name="International Peach Genome Initiative"/>
            <person name="Verde I."/>
            <person name="Abbott A.G."/>
            <person name="Scalabrin S."/>
            <person name="Jung S."/>
            <person name="Shu S."/>
            <person name="Marroni F."/>
            <person name="Zhebentyayeva T."/>
            <person name="Dettori M.T."/>
            <person name="Grimwood J."/>
            <person name="Cattonaro F."/>
            <person name="Zuccolo A."/>
            <person name="Rossini L."/>
            <person name="Jenkins J."/>
            <person name="Vendramin E."/>
            <person name="Meisel L.A."/>
            <person name="Decroocq V."/>
            <person name="Sosinski B."/>
            <person name="Prochnik S."/>
            <person name="Mitros T."/>
            <person name="Policriti A."/>
            <person name="Cipriani G."/>
            <person name="Dondini L."/>
            <person name="Ficklin S."/>
            <person name="Goodstein D.M."/>
            <person name="Xuan P."/>
            <person name="Del Fabbro C."/>
            <person name="Aramini V."/>
            <person name="Copetti D."/>
            <person name="Gonzalez S."/>
            <person name="Horner D.S."/>
            <person name="Falchi R."/>
            <person name="Lucas S."/>
            <person name="Mica E."/>
            <person name="Maldonado J."/>
            <person name="Lazzari B."/>
            <person name="Bielenberg D."/>
            <person name="Pirona R."/>
            <person name="Miculan M."/>
            <person name="Barakat A."/>
            <person name="Testolin R."/>
            <person name="Stella A."/>
            <person name="Tartarini S."/>
            <person name="Tonutti P."/>
            <person name="Arus P."/>
            <person name="Orellana A."/>
            <person name="Wells C."/>
            <person name="Main D."/>
            <person name="Vizzotto G."/>
            <person name="Silva H."/>
            <person name="Salamini F."/>
            <person name="Schmutz J."/>
            <person name="Morgante M."/>
            <person name="Rokhsar D.S."/>
        </authorList>
    </citation>
    <scope>NUCLEOTIDE SEQUENCE [LARGE SCALE GENOMIC DNA]</scope>
    <source>
        <strain evidence="4">cv. Nemared</strain>
    </source>
</reference>